<keyword evidence="2" id="KW-0067">ATP-binding</keyword>
<feature type="domain" description="ORC1/DEAH AAA+ ATPase" evidence="1">
    <location>
        <begin position="241"/>
        <end position="364"/>
    </location>
</feature>
<protein>
    <submittedName>
        <fullName evidence="2">ATP-binding protein</fullName>
    </submittedName>
</protein>
<comment type="caution">
    <text evidence="2">The sequence shown here is derived from an EMBL/GenBank/DDBJ whole genome shotgun (WGS) entry which is preliminary data.</text>
</comment>
<evidence type="ECO:0000313" key="2">
    <source>
        <dbReference type="EMBL" id="MDX8442538.1"/>
    </source>
</evidence>
<dbReference type="InterPro" id="IPR049945">
    <property type="entry name" value="AAA_22"/>
</dbReference>
<keyword evidence="2" id="KW-0547">Nucleotide-binding</keyword>
<evidence type="ECO:0000259" key="1">
    <source>
        <dbReference type="Pfam" id="PF13401"/>
    </source>
</evidence>
<organism evidence="2 3">
    <name type="scientific">Mesorhizobium australafricanum</name>
    <dbReference type="NCBI Taxonomy" id="3072311"/>
    <lineage>
        <taxon>Bacteria</taxon>
        <taxon>Pseudomonadati</taxon>
        <taxon>Pseudomonadota</taxon>
        <taxon>Alphaproteobacteria</taxon>
        <taxon>Hyphomicrobiales</taxon>
        <taxon>Phyllobacteriaceae</taxon>
        <taxon>Mesorhizobium</taxon>
    </lineage>
</organism>
<dbReference type="SUPFAM" id="SSF52540">
    <property type="entry name" value="P-loop containing nucleoside triphosphate hydrolases"/>
    <property type="match status" value="1"/>
</dbReference>
<name>A0ABU4X4W2_9HYPH</name>
<keyword evidence="3" id="KW-1185">Reference proteome</keyword>
<dbReference type="EMBL" id="JAVIIS010000041">
    <property type="protein sequence ID" value="MDX8442538.1"/>
    <property type="molecule type" value="Genomic_DNA"/>
</dbReference>
<accession>A0ABU4X4W2</accession>
<dbReference type="Pfam" id="PF13401">
    <property type="entry name" value="AAA_22"/>
    <property type="match status" value="1"/>
</dbReference>
<dbReference type="InterPro" id="IPR027417">
    <property type="entry name" value="P-loop_NTPase"/>
</dbReference>
<dbReference type="GO" id="GO:0005524">
    <property type="term" value="F:ATP binding"/>
    <property type="evidence" value="ECO:0007669"/>
    <property type="project" value="UniProtKB-KW"/>
</dbReference>
<dbReference type="RefSeq" id="WP_320216537.1">
    <property type="nucleotide sequence ID" value="NZ_JAVIIS010000041.1"/>
</dbReference>
<dbReference type="Proteomes" id="UP001272097">
    <property type="component" value="Unassembled WGS sequence"/>
</dbReference>
<reference evidence="2 3" key="1">
    <citation type="submission" date="2023-08" db="EMBL/GenBank/DDBJ databases">
        <title>Implementing the SeqCode for naming new Mesorhizobium species isolated from Vachellia karroo root nodules.</title>
        <authorList>
            <person name="Van Lill M."/>
        </authorList>
    </citation>
    <scope>NUCLEOTIDE SEQUENCE [LARGE SCALE GENOMIC DNA]</scope>
    <source>
        <strain evidence="2 3">VK3E</strain>
    </source>
</reference>
<evidence type="ECO:0000313" key="3">
    <source>
        <dbReference type="Proteomes" id="UP001272097"/>
    </source>
</evidence>
<sequence>MSTSADTGNFSLDSRQLARIEYVHRGFLYQHLYAVACLFRAAQAGVTHVLVENDEDVELVFSAKRLYAQIKTRSSGLVLSDIDGALARFKAIRTEHVEGRRSGGAEFAIISNKAPGPELAKMFEGNDWPSDVAFIWPGKSTALSQALPAPWPGLADAFVACSDAASTLPFLILAPETLVWKLAGRIMAASAGVAPNANHTFVVQDLPRLFEQLVVQLQDFPAPPLNYRPQDKEPALISAERVRLITGFSGAGKTSWVSQTALHTSDHLAYYDVADVSGPALASAVARELAARLFGKSSGKLGEILLPGAGGIEILFALGRQLAEEHRAATIVLDNAHRVPAADLSSLIGASKHLHFVLLAQPNAAVARIEAMLDVKAEPLFGWTNETAAAEGSSLGCKGDYSAYARLLKLTGGLPLYTQNALKIAAENYEKDVARLCAAVEERTHIVETAQELILAEIFDTYTEQERQAVAALSLSDVPLDQAEASSVLKTAFAIESPAAAAAFRRLRLTGAVQVFGVDRFKVHDAMRPLGRVHLDGCGAETVKSAQGALRDVLMATLPIDHDRQRVFLLLRMFVALGNIKPLVEMAGDELFHEMGYIDEISQYLSKVAASEDMSAGDRFWALDGLVFAGFKQGDDQDIRRKLKQMDELVRRNRLGLTERLAVGMKRMLFAARVGDVATVKATMKELSSLLPKTPDHLRVARYNYAHALFELGMTNECVATTLDLITEYYDLLGLTLGDVMGKNPDKIFPLLKGDHSHTDDLKHLADCLDLQGKAIRSTGTHSGLSLIHALKFYSMANALDSFVRVAQELVEEFISRNDYIGARDMMERNLLPSILELKMAGRVIPVRSQYAVVLAYCGAFDDADAEMARLLPYESGMDDRGQEVLRRQRQLIAELKTNPPPPQWRMPAKLDRR</sequence>
<proteinExistence type="predicted"/>
<gene>
    <name evidence="2" type="ORF">RFM51_23430</name>
</gene>